<evidence type="ECO:0000256" key="1">
    <source>
        <dbReference type="SAM" id="Coils"/>
    </source>
</evidence>
<dbReference type="Proteomes" id="UP001152320">
    <property type="component" value="Chromosome 8"/>
</dbReference>
<keyword evidence="4" id="KW-1185">Reference proteome</keyword>
<name>A0A9Q1H9K8_HOLLE</name>
<dbReference type="OrthoDB" id="7479742at2759"/>
<dbReference type="PANTHER" id="PTHR11505">
    <property type="entry name" value="L1 TRANSPOSABLE ELEMENT-RELATED"/>
    <property type="match status" value="1"/>
</dbReference>
<sequence length="273" mass="31258">MSNKGGKPPSSYRNISTRSSQRAQQAQLTRYMHEETVDESDTEELGLEEGWKLAISDFQRSVETSLKSLQRSISKLESELGKAVEFQAQRIDELENKMAAKDKESQDLSRRITALESSLTVAENENNKLERMSRRNSFRVVGIPVTQDEHCESIVKEKVLSLFNDPSDLSIERCHRDERAIGNRPPHILVRCLSYKAKSFIMKHRRTALEGQGFFIVDDLTKSDLSEKKKWAAQVKGLYESGTKLRFTGGRWRDSNIFRKLLTLLNGIFSMLL</sequence>
<feature type="compositionally biased region" description="Low complexity" evidence="2">
    <location>
        <begin position="18"/>
        <end position="27"/>
    </location>
</feature>
<evidence type="ECO:0000313" key="3">
    <source>
        <dbReference type="EMBL" id="KAJ8037321.1"/>
    </source>
</evidence>
<dbReference type="AlphaFoldDB" id="A0A9Q1H9K8"/>
<dbReference type="Gene3D" id="3.30.70.1820">
    <property type="entry name" value="L1 transposable element, RRM domain"/>
    <property type="match status" value="1"/>
</dbReference>
<accession>A0A9Q1H9K8</accession>
<evidence type="ECO:0000313" key="4">
    <source>
        <dbReference type="Proteomes" id="UP001152320"/>
    </source>
</evidence>
<evidence type="ECO:0000256" key="2">
    <source>
        <dbReference type="SAM" id="MobiDB-lite"/>
    </source>
</evidence>
<reference evidence="3" key="1">
    <citation type="submission" date="2021-10" db="EMBL/GenBank/DDBJ databases">
        <title>Tropical sea cucumber genome reveals ecological adaptation and Cuvierian tubules defense mechanism.</title>
        <authorList>
            <person name="Chen T."/>
        </authorList>
    </citation>
    <scope>NUCLEOTIDE SEQUENCE</scope>
    <source>
        <strain evidence="3">Nanhai2018</strain>
        <tissue evidence="3">Muscle</tissue>
    </source>
</reference>
<keyword evidence="1" id="KW-0175">Coiled coil</keyword>
<protein>
    <submittedName>
        <fullName evidence="3">Uncharacterized protein</fullName>
    </submittedName>
</protein>
<proteinExistence type="predicted"/>
<feature type="coiled-coil region" evidence="1">
    <location>
        <begin position="59"/>
        <end position="132"/>
    </location>
</feature>
<organism evidence="3 4">
    <name type="scientific">Holothuria leucospilota</name>
    <name type="common">Black long sea cucumber</name>
    <name type="synonym">Mertensiothuria leucospilota</name>
    <dbReference type="NCBI Taxonomy" id="206669"/>
    <lineage>
        <taxon>Eukaryota</taxon>
        <taxon>Metazoa</taxon>
        <taxon>Echinodermata</taxon>
        <taxon>Eleutherozoa</taxon>
        <taxon>Echinozoa</taxon>
        <taxon>Holothuroidea</taxon>
        <taxon>Aspidochirotacea</taxon>
        <taxon>Aspidochirotida</taxon>
        <taxon>Holothuriidae</taxon>
        <taxon>Holothuria</taxon>
    </lineage>
</organism>
<feature type="region of interest" description="Disordered" evidence="2">
    <location>
        <begin position="1"/>
        <end position="43"/>
    </location>
</feature>
<gene>
    <name evidence="3" type="ORF">HOLleu_18114</name>
</gene>
<comment type="caution">
    <text evidence="3">The sequence shown here is derived from an EMBL/GenBank/DDBJ whole genome shotgun (WGS) entry which is preliminary data.</text>
</comment>
<dbReference type="InterPro" id="IPR004244">
    <property type="entry name" value="Transposase_22"/>
</dbReference>
<dbReference type="EMBL" id="JAIZAY010000008">
    <property type="protein sequence ID" value="KAJ8037321.1"/>
    <property type="molecule type" value="Genomic_DNA"/>
</dbReference>